<gene>
    <name evidence="2" type="ORF">GCM10011395_00430</name>
</gene>
<accession>A0ABQ1FYP8</accession>
<organism evidence="2 3">
    <name type="scientific">Sphingomonas psychrolutea</name>
    <dbReference type="NCBI Taxonomy" id="1259676"/>
    <lineage>
        <taxon>Bacteria</taxon>
        <taxon>Pseudomonadati</taxon>
        <taxon>Pseudomonadota</taxon>
        <taxon>Alphaproteobacteria</taxon>
        <taxon>Sphingomonadales</taxon>
        <taxon>Sphingomonadaceae</taxon>
        <taxon>Sphingomonas</taxon>
    </lineage>
</organism>
<dbReference type="RefSeq" id="WP_188444763.1">
    <property type="nucleotide sequence ID" value="NZ_BMDW01000001.1"/>
</dbReference>
<protein>
    <recommendedName>
        <fullName evidence="1">Methyltransferase FkbM domain-containing protein</fullName>
    </recommendedName>
</protein>
<dbReference type="Proteomes" id="UP000618591">
    <property type="component" value="Unassembled WGS sequence"/>
</dbReference>
<proteinExistence type="predicted"/>
<keyword evidence="3" id="KW-1185">Reference proteome</keyword>
<dbReference type="SUPFAM" id="SSF53335">
    <property type="entry name" value="S-adenosyl-L-methionine-dependent methyltransferases"/>
    <property type="match status" value="1"/>
</dbReference>
<reference evidence="3" key="1">
    <citation type="journal article" date="2019" name="Int. J. Syst. Evol. Microbiol.">
        <title>The Global Catalogue of Microorganisms (GCM) 10K type strain sequencing project: providing services to taxonomists for standard genome sequencing and annotation.</title>
        <authorList>
            <consortium name="The Broad Institute Genomics Platform"/>
            <consortium name="The Broad Institute Genome Sequencing Center for Infectious Disease"/>
            <person name="Wu L."/>
            <person name="Ma J."/>
        </authorList>
    </citation>
    <scope>NUCLEOTIDE SEQUENCE [LARGE SCALE GENOMIC DNA]</scope>
    <source>
        <strain evidence="3">CGMCC 1.10106</strain>
    </source>
</reference>
<dbReference type="InterPro" id="IPR006342">
    <property type="entry name" value="FkbM_mtfrase"/>
</dbReference>
<dbReference type="Gene3D" id="3.40.50.150">
    <property type="entry name" value="Vaccinia Virus protein VP39"/>
    <property type="match status" value="1"/>
</dbReference>
<evidence type="ECO:0000313" key="2">
    <source>
        <dbReference type="EMBL" id="GGA34038.1"/>
    </source>
</evidence>
<dbReference type="Pfam" id="PF05050">
    <property type="entry name" value="Methyltransf_21"/>
    <property type="match status" value="1"/>
</dbReference>
<dbReference type="EMBL" id="BMDW01000001">
    <property type="protein sequence ID" value="GGA34038.1"/>
    <property type="molecule type" value="Genomic_DNA"/>
</dbReference>
<sequence length="295" mass="33085">MIKALVIKALDGVLRKRGKASYLLYVTARRILWGYNNEDVNIATNGERLFLQRMSARGLTTVFDVGANIGDWVAEVLHFSKTATVYCYEAIPTTYAELTANVTDPRAHVFNKALSNVPGALEFNASNLSVVSSVYDVHRFDDTLTVTKVTVPAETGDAECARLGIAHIDLLKVDTEGHDLTVLRGFDAMLARGAIDVIQFEYNIFTLLAREALFDFYEFLGERYFLCRLLPRGLELLAYERGLDNFSQSNWICVRKNLLTRDLVERLNIHLPDGHRRAITLASLVDRPDVAKLLG</sequence>
<dbReference type="PANTHER" id="PTHR36973">
    <property type="entry name" value="SLL1456 PROTEIN-RELATED"/>
    <property type="match status" value="1"/>
</dbReference>
<dbReference type="PANTHER" id="PTHR36973:SF4">
    <property type="entry name" value="NODULATION PROTEIN"/>
    <property type="match status" value="1"/>
</dbReference>
<dbReference type="NCBIfam" id="TIGR01444">
    <property type="entry name" value="fkbM_fam"/>
    <property type="match status" value="1"/>
</dbReference>
<feature type="domain" description="Methyltransferase FkbM" evidence="1">
    <location>
        <begin position="64"/>
        <end position="203"/>
    </location>
</feature>
<name>A0ABQ1FYP8_9SPHN</name>
<evidence type="ECO:0000259" key="1">
    <source>
        <dbReference type="Pfam" id="PF05050"/>
    </source>
</evidence>
<dbReference type="InterPro" id="IPR029063">
    <property type="entry name" value="SAM-dependent_MTases_sf"/>
</dbReference>
<dbReference type="InterPro" id="IPR053188">
    <property type="entry name" value="FkbM_Methyltransferase"/>
</dbReference>
<comment type="caution">
    <text evidence="2">The sequence shown here is derived from an EMBL/GenBank/DDBJ whole genome shotgun (WGS) entry which is preliminary data.</text>
</comment>
<evidence type="ECO:0000313" key="3">
    <source>
        <dbReference type="Proteomes" id="UP000618591"/>
    </source>
</evidence>